<dbReference type="InterPro" id="IPR010559">
    <property type="entry name" value="Sig_transdc_His_kin_internal"/>
</dbReference>
<dbReference type="RefSeq" id="WP_277566082.1">
    <property type="nucleotide sequence ID" value="NZ_JAPDHZ010000003.1"/>
</dbReference>
<dbReference type="SMART" id="SM00304">
    <property type="entry name" value="HAMP"/>
    <property type="match status" value="1"/>
</dbReference>
<keyword evidence="4" id="KW-0808">Transferase</keyword>
<dbReference type="SUPFAM" id="SSF158472">
    <property type="entry name" value="HAMP domain-like"/>
    <property type="match status" value="1"/>
</dbReference>
<feature type="domain" description="HAMP" evidence="7">
    <location>
        <begin position="31"/>
        <end position="83"/>
    </location>
</feature>
<dbReference type="InterPro" id="IPR036890">
    <property type="entry name" value="HATPase_C_sf"/>
</dbReference>
<dbReference type="InterPro" id="IPR003660">
    <property type="entry name" value="HAMP_dom"/>
</dbReference>
<evidence type="ECO:0000313" key="9">
    <source>
        <dbReference type="Proteomes" id="UP001153387"/>
    </source>
</evidence>
<evidence type="ECO:0000256" key="2">
    <source>
        <dbReference type="ARBA" id="ARBA00022475"/>
    </source>
</evidence>
<dbReference type="AlphaFoldDB" id="A0A9X4KHH2"/>
<evidence type="ECO:0000313" key="8">
    <source>
        <dbReference type="EMBL" id="MDG0792267.1"/>
    </source>
</evidence>
<evidence type="ECO:0000256" key="6">
    <source>
        <dbReference type="ARBA" id="ARBA00023136"/>
    </source>
</evidence>
<evidence type="ECO:0000259" key="7">
    <source>
        <dbReference type="PROSITE" id="PS50885"/>
    </source>
</evidence>
<dbReference type="Gene3D" id="6.10.340.10">
    <property type="match status" value="1"/>
</dbReference>
<dbReference type="PROSITE" id="PS50885">
    <property type="entry name" value="HAMP"/>
    <property type="match status" value="1"/>
</dbReference>
<dbReference type="InterPro" id="IPR003594">
    <property type="entry name" value="HATPase_dom"/>
</dbReference>
<dbReference type="Gene3D" id="3.30.565.10">
    <property type="entry name" value="Histidine kinase-like ATPase, C-terminal domain"/>
    <property type="match status" value="1"/>
</dbReference>
<name>A0A9X4KHH2_9BACL</name>
<protein>
    <submittedName>
        <fullName evidence="8">Sensor histidine kinase</fullName>
    </submittedName>
</protein>
<dbReference type="PANTHER" id="PTHR34220">
    <property type="entry name" value="SENSOR HISTIDINE KINASE YPDA"/>
    <property type="match status" value="1"/>
</dbReference>
<accession>A0A9X4KHH2</accession>
<keyword evidence="9" id="KW-1185">Reference proteome</keyword>
<comment type="caution">
    <text evidence="8">The sequence shown here is derived from an EMBL/GenBank/DDBJ whole genome shotgun (WGS) entry which is preliminary data.</text>
</comment>
<dbReference type="GO" id="GO:0000155">
    <property type="term" value="F:phosphorelay sensor kinase activity"/>
    <property type="evidence" value="ECO:0007669"/>
    <property type="project" value="InterPro"/>
</dbReference>
<sequence>MQPITNSRHLFYISTGLLLALSLLAAALLYRNVQVPIRELIRGVQKLKRGDYSARLSAKTNNEFQYLFLQFNHMTEEIQRLIENVFAEKLRVREATLKQLQSQINPHFLYNSFAFIQSMAQLDNRDAIIAVTQHLSKYYRYTTRVEKQTGSLEEEMALIRNYLEIHAMKMHRLQYAIDIAPELLPMELPRLLLQPIVENAIIHGIGMKPGAGIIRIAAEKTETGADIVVDDNGAGLDPDGLARLRAKLLATMDDEMGCGLWNIRQRVVHQFGAESDLLLDASPLGGLRVTIRMVQHGQ</sequence>
<evidence type="ECO:0000256" key="3">
    <source>
        <dbReference type="ARBA" id="ARBA00022553"/>
    </source>
</evidence>
<gene>
    <name evidence="8" type="ORF">OMP38_16365</name>
</gene>
<dbReference type="EMBL" id="JAPDHZ010000003">
    <property type="protein sequence ID" value="MDG0792267.1"/>
    <property type="molecule type" value="Genomic_DNA"/>
</dbReference>
<keyword evidence="2" id="KW-1003">Cell membrane</keyword>
<keyword evidence="5 8" id="KW-0418">Kinase</keyword>
<keyword evidence="6" id="KW-0472">Membrane</keyword>
<dbReference type="SUPFAM" id="SSF55874">
    <property type="entry name" value="ATPase domain of HSP90 chaperone/DNA topoisomerase II/histidine kinase"/>
    <property type="match status" value="1"/>
</dbReference>
<evidence type="ECO:0000256" key="1">
    <source>
        <dbReference type="ARBA" id="ARBA00004651"/>
    </source>
</evidence>
<dbReference type="Pfam" id="PF06580">
    <property type="entry name" value="His_kinase"/>
    <property type="match status" value="1"/>
</dbReference>
<dbReference type="GO" id="GO:0005886">
    <property type="term" value="C:plasma membrane"/>
    <property type="evidence" value="ECO:0007669"/>
    <property type="project" value="UniProtKB-SubCell"/>
</dbReference>
<organism evidence="8 9">
    <name type="scientific">Cohnella ginsengisoli</name>
    <dbReference type="NCBI Taxonomy" id="425004"/>
    <lineage>
        <taxon>Bacteria</taxon>
        <taxon>Bacillati</taxon>
        <taxon>Bacillota</taxon>
        <taxon>Bacilli</taxon>
        <taxon>Bacillales</taxon>
        <taxon>Paenibacillaceae</taxon>
        <taxon>Cohnella</taxon>
    </lineage>
</organism>
<keyword evidence="3" id="KW-0597">Phosphoprotein</keyword>
<reference evidence="8 9" key="1">
    <citation type="submission" date="2022-10" db="EMBL/GenBank/DDBJ databases">
        <title>Comparative genomic analysis of Cohnella hashimotonis sp. nov., isolated from the International Space Station.</title>
        <authorList>
            <person name="Simpson A."/>
            <person name="Venkateswaran K."/>
        </authorList>
    </citation>
    <scope>NUCLEOTIDE SEQUENCE [LARGE SCALE GENOMIC DNA]</scope>
    <source>
        <strain evidence="8 9">DSM 18997</strain>
    </source>
</reference>
<dbReference type="PANTHER" id="PTHR34220:SF9">
    <property type="entry name" value="SIGNAL TRANSDUCTION HISTIDINE KINASE INTERNAL REGION DOMAIN-CONTAINING PROTEIN"/>
    <property type="match status" value="1"/>
</dbReference>
<evidence type="ECO:0000256" key="5">
    <source>
        <dbReference type="ARBA" id="ARBA00022777"/>
    </source>
</evidence>
<dbReference type="Pfam" id="PF00672">
    <property type="entry name" value="HAMP"/>
    <property type="match status" value="1"/>
</dbReference>
<comment type="subcellular location">
    <subcellularLocation>
        <location evidence="1">Cell membrane</location>
        <topology evidence="1">Multi-pass membrane protein</topology>
    </subcellularLocation>
</comment>
<evidence type="ECO:0000256" key="4">
    <source>
        <dbReference type="ARBA" id="ARBA00022679"/>
    </source>
</evidence>
<dbReference type="Pfam" id="PF02518">
    <property type="entry name" value="HATPase_c"/>
    <property type="match status" value="1"/>
</dbReference>
<dbReference type="Proteomes" id="UP001153387">
    <property type="component" value="Unassembled WGS sequence"/>
</dbReference>
<dbReference type="CDD" id="cd06225">
    <property type="entry name" value="HAMP"/>
    <property type="match status" value="1"/>
</dbReference>
<proteinExistence type="predicted"/>
<dbReference type="InterPro" id="IPR050640">
    <property type="entry name" value="Bact_2-comp_sensor_kinase"/>
</dbReference>